<keyword evidence="3 9" id="KW-0862">Zinc</keyword>
<evidence type="ECO:0000256" key="7">
    <source>
        <dbReference type="ARBA" id="ARBA00023242"/>
    </source>
</evidence>
<keyword evidence="7 8" id="KW-0539">Nucleus</keyword>
<evidence type="ECO:0000256" key="3">
    <source>
        <dbReference type="ARBA" id="ARBA00022833"/>
    </source>
</evidence>
<keyword evidence="13" id="KW-1185">Reference proteome</keyword>
<name>A0AAD3XWZ1_NEPGR</name>
<feature type="region of interest" description="Disordered" evidence="10">
    <location>
        <begin position="209"/>
        <end position="231"/>
    </location>
</feature>
<dbReference type="InterPro" id="IPR003851">
    <property type="entry name" value="Znf_Dof"/>
</dbReference>
<dbReference type="GO" id="GO:0005634">
    <property type="term" value="C:nucleus"/>
    <property type="evidence" value="ECO:0007669"/>
    <property type="project" value="UniProtKB-SubCell"/>
</dbReference>
<evidence type="ECO:0000256" key="5">
    <source>
        <dbReference type="ARBA" id="ARBA00023125"/>
    </source>
</evidence>
<keyword evidence="6 9" id="KW-0804">Transcription</keyword>
<dbReference type="PANTHER" id="PTHR31992:SF141">
    <property type="entry name" value="DOF ZINC FINGER PROTEIN DOF1.4"/>
    <property type="match status" value="1"/>
</dbReference>
<evidence type="ECO:0000256" key="8">
    <source>
        <dbReference type="PROSITE-ProRule" id="PRU00071"/>
    </source>
</evidence>
<dbReference type="PROSITE" id="PS01361">
    <property type="entry name" value="ZF_DOF_1"/>
    <property type="match status" value="1"/>
</dbReference>
<keyword evidence="4 9" id="KW-0805">Transcription regulation</keyword>
<evidence type="ECO:0000313" key="12">
    <source>
        <dbReference type="EMBL" id="GMH19529.1"/>
    </source>
</evidence>
<dbReference type="InterPro" id="IPR045174">
    <property type="entry name" value="Dof"/>
</dbReference>
<dbReference type="PANTHER" id="PTHR31992">
    <property type="entry name" value="DOF ZINC FINGER PROTEIN DOF1.4-RELATED"/>
    <property type="match status" value="1"/>
</dbReference>
<keyword evidence="5 8" id="KW-0238">DNA-binding</keyword>
<dbReference type="Proteomes" id="UP001279734">
    <property type="component" value="Unassembled WGS sequence"/>
</dbReference>
<dbReference type="GO" id="GO:0008270">
    <property type="term" value="F:zinc ion binding"/>
    <property type="evidence" value="ECO:0007669"/>
    <property type="project" value="UniProtKB-KW"/>
</dbReference>
<organism evidence="12 13">
    <name type="scientific">Nepenthes gracilis</name>
    <name type="common">Slender pitcher plant</name>
    <dbReference type="NCBI Taxonomy" id="150966"/>
    <lineage>
        <taxon>Eukaryota</taxon>
        <taxon>Viridiplantae</taxon>
        <taxon>Streptophyta</taxon>
        <taxon>Embryophyta</taxon>
        <taxon>Tracheophyta</taxon>
        <taxon>Spermatophyta</taxon>
        <taxon>Magnoliopsida</taxon>
        <taxon>eudicotyledons</taxon>
        <taxon>Gunneridae</taxon>
        <taxon>Pentapetalae</taxon>
        <taxon>Caryophyllales</taxon>
        <taxon>Nepenthaceae</taxon>
        <taxon>Nepenthes</taxon>
    </lineage>
</organism>
<dbReference type="GO" id="GO:0003677">
    <property type="term" value="F:DNA binding"/>
    <property type="evidence" value="ECO:0007669"/>
    <property type="project" value="UniProtKB-UniRule"/>
</dbReference>
<evidence type="ECO:0000256" key="2">
    <source>
        <dbReference type="ARBA" id="ARBA00022771"/>
    </source>
</evidence>
<dbReference type="Pfam" id="PF02701">
    <property type="entry name" value="Zn_ribbon_Dof"/>
    <property type="match status" value="1"/>
</dbReference>
<keyword evidence="1 9" id="KW-0479">Metal-binding</keyword>
<evidence type="ECO:0000256" key="10">
    <source>
        <dbReference type="SAM" id="MobiDB-lite"/>
    </source>
</evidence>
<evidence type="ECO:0000313" key="13">
    <source>
        <dbReference type="Proteomes" id="UP001279734"/>
    </source>
</evidence>
<evidence type="ECO:0000256" key="6">
    <source>
        <dbReference type="ARBA" id="ARBA00023163"/>
    </source>
</evidence>
<reference evidence="12" key="1">
    <citation type="submission" date="2023-05" db="EMBL/GenBank/DDBJ databases">
        <title>Nepenthes gracilis genome sequencing.</title>
        <authorList>
            <person name="Fukushima K."/>
        </authorList>
    </citation>
    <scope>NUCLEOTIDE SEQUENCE</scope>
    <source>
        <strain evidence="12">SING2019-196</strain>
    </source>
</reference>
<keyword evidence="2 8" id="KW-0863">Zinc-finger</keyword>
<dbReference type="AlphaFoldDB" id="A0AAD3XWZ1"/>
<feature type="region of interest" description="Disordered" evidence="10">
    <location>
        <begin position="258"/>
        <end position="286"/>
    </location>
</feature>
<accession>A0AAD3XWZ1</accession>
<proteinExistence type="predicted"/>
<evidence type="ECO:0000256" key="9">
    <source>
        <dbReference type="RuleBase" id="RU369094"/>
    </source>
</evidence>
<dbReference type="EMBL" id="BSYO01000020">
    <property type="protein sequence ID" value="GMH19529.1"/>
    <property type="molecule type" value="Genomic_DNA"/>
</dbReference>
<comment type="function">
    <text evidence="9">Transcription factor that binds specifically to a 5'-AA[AG]G-3' consensus core sequence.</text>
</comment>
<comment type="caution">
    <text evidence="12">The sequence shown here is derived from an EMBL/GenBank/DDBJ whole genome shotgun (WGS) entry which is preliminary data.</text>
</comment>
<evidence type="ECO:0000259" key="11">
    <source>
        <dbReference type="PROSITE" id="PS50884"/>
    </source>
</evidence>
<feature type="region of interest" description="Disordered" evidence="10">
    <location>
        <begin position="306"/>
        <end position="326"/>
    </location>
</feature>
<dbReference type="PROSITE" id="PS50884">
    <property type="entry name" value="ZF_DOF_2"/>
    <property type="match status" value="1"/>
</dbReference>
<comment type="subcellular location">
    <subcellularLocation>
        <location evidence="8 9">Nucleus</location>
    </subcellularLocation>
</comment>
<gene>
    <name evidence="12" type="ORF">Nepgr_021370</name>
</gene>
<sequence length="326" mass="35026">MASAGSRAPMEKPTAEQIHQQLKCPRCQSTNTKFCYYNNYSLSQPRHFCKACKRHWTRGGALRNVPVGGGCRKIKSSKRRIPAVEAVVRSSVSLAKAADATTSTAMNNRSNPHPPMIVDVSPDLSNHMIVNSQFYGLSTNPSEVKFPLSRYDLQPYSQLNNLGIGLSSGFLNGGDQSRNGFNPSKQIIQDLISPNSLITYYNAAAFGGSSSSSATNNTTTTASPPVLSSSLASSLQRRQKFTSIGLKDNQSARRFQTLSPHEDFHSKGRSPGCGQYRPLDGTANGQNLTHQTMVGSSDPSVFCSGTSSISPGLHPSNIGPSLPSLI</sequence>
<protein>
    <recommendedName>
        <fullName evidence="9">Dof zinc finger protein</fullName>
    </recommendedName>
</protein>
<dbReference type="GO" id="GO:0003700">
    <property type="term" value="F:DNA-binding transcription factor activity"/>
    <property type="evidence" value="ECO:0007669"/>
    <property type="project" value="UniProtKB-UniRule"/>
</dbReference>
<evidence type="ECO:0000256" key="4">
    <source>
        <dbReference type="ARBA" id="ARBA00023015"/>
    </source>
</evidence>
<feature type="domain" description="Dof-type" evidence="11">
    <location>
        <begin position="22"/>
        <end position="76"/>
    </location>
</feature>
<evidence type="ECO:0000256" key="1">
    <source>
        <dbReference type="ARBA" id="ARBA00022723"/>
    </source>
</evidence>